<keyword evidence="1" id="KW-0472">Membrane</keyword>
<proteinExistence type="predicted"/>
<organism evidence="3 4">
    <name type="scientific">Aetokthonos hydrillicola Thurmond2011</name>
    <dbReference type="NCBI Taxonomy" id="2712845"/>
    <lineage>
        <taxon>Bacteria</taxon>
        <taxon>Bacillati</taxon>
        <taxon>Cyanobacteriota</taxon>
        <taxon>Cyanophyceae</taxon>
        <taxon>Nostocales</taxon>
        <taxon>Hapalosiphonaceae</taxon>
        <taxon>Aetokthonos</taxon>
    </lineage>
</organism>
<evidence type="ECO:0000259" key="2">
    <source>
        <dbReference type="Pfam" id="PF00535"/>
    </source>
</evidence>
<accession>A0AAP5M9G6</accession>
<dbReference type="InterPro" id="IPR017832">
    <property type="entry name" value="Glyco_trans_2_hopen-assoc_HpnB"/>
</dbReference>
<feature type="domain" description="Glycosyltransferase 2-like" evidence="2">
    <location>
        <begin position="54"/>
        <end position="233"/>
    </location>
</feature>
<dbReference type="SUPFAM" id="SSF53448">
    <property type="entry name" value="Nucleotide-diphospho-sugar transferases"/>
    <property type="match status" value="1"/>
</dbReference>
<protein>
    <submittedName>
        <fullName evidence="3">Glycosyltransferase</fullName>
    </submittedName>
</protein>
<keyword evidence="1" id="KW-0812">Transmembrane</keyword>
<feature type="transmembrane region" description="Helical" evidence="1">
    <location>
        <begin position="294"/>
        <end position="312"/>
    </location>
</feature>
<feature type="transmembrane region" description="Helical" evidence="1">
    <location>
        <begin position="324"/>
        <end position="347"/>
    </location>
</feature>
<dbReference type="Gene3D" id="3.90.550.10">
    <property type="entry name" value="Spore Coat Polysaccharide Biosynthesis Protein SpsA, Chain A"/>
    <property type="match status" value="1"/>
</dbReference>
<name>A0AAP5M9G6_9CYAN</name>
<dbReference type="PANTHER" id="PTHR43646">
    <property type="entry name" value="GLYCOSYLTRANSFERASE"/>
    <property type="match status" value="1"/>
</dbReference>
<dbReference type="AlphaFoldDB" id="A0AAP5M9G6"/>
<evidence type="ECO:0000313" key="4">
    <source>
        <dbReference type="Proteomes" id="UP000667802"/>
    </source>
</evidence>
<evidence type="ECO:0000313" key="3">
    <source>
        <dbReference type="EMBL" id="MDR9894364.1"/>
    </source>
</evidence>
<dbReference type="EMBL" id="JAALHA020000002">
    <property type="protein sequence ID" value="MDR9894364.1"/>
    <property type="molecule type" value="Genomic_DNA"/>
</dbReference>
<dbReference type="Pfam" id="PF00535">
    <property type="entry name" value="Glycos_transf_2"/>
    <property type="match status" value="1"/>
</dbReference>
<dbReference type="InterPro" id="IPR001173">
    <property type="entry name" value="Glyco_trans_2-like"/>
</dbReference>
<keyword evidence="1" id="KW-1133">Transmembrane helix</keyword>
<dbReference type="PANTHER" id="PTHR43646:SF3">
    <property type="entry name" value="SLR1566 PROTEIN"/>
    <property type="match status" value="1"/>
</dbReference>
<keyword evidence="4" id="KW-1185">Reference proteome</keyword>
<feature type="transmembrane region" description="Helical" evidence="1">
    <location>
        <begin position="353"/>
        <end position="372"/>
    </location>
</feature>
<sequence>MKIFLPCSPAPLLLCSLSLVIWIVLLTLWGQFWRTDPQLETTETELKDLPTVCAVIPARNEADMIPMTLRSLLTQDYPGNFTVCLVDDHSTDGTAQVAKETAQALALEQKLHIVNAEPLPPGWSGKLWAIEQGIRSVEKSQKPEYFLLADADIKHDVANLRRLIAKAIEQDLDLVSVMVRLRCESFWEQLLIPAFVFFFQKLYPFHWVNDPSKATAAAAGGCILIRREALARIGGIQVVRQALIDDCSLANSVKSTGGRIWLGLSNLTQSLRPYPTLDTIWSMVARTAFTQLNYSPLLLLGTLIGMTLVYIVPPVGTIIGSLTGNWPVAAIGLLTWLLMTFAYFPIIRFYKCSPWFACSLPVIAFLYTLMTLDSALRHWRGRGGAWKGRVYSGGV</sequence>
<comment type="caution">
    <text evidence="3">The sequence shown here is derived from an EMBL/GenBank/DDBJ whole genome shotgun (WGS) entry which is preliminary data.</text>
</comment>
<reference evidence="4" key="1">
    <citation type="journal article" date="2021" name="Science">
        <title>Hunting the eagle killer: A cyanobacterial neurotoxin causes vacuolar myelinopathy.</title>
        <authorList>
            <person name="Breinlinger S."/>
            <person name="Phillips T.J."/>
            <person name="Haram B.N."/>
            <person name="Mares J."/>
            <person name="Martinez Yerena J.A."/>
            <person name="Hrouzek P."/>
            <person name="Sobotka R."/>
            <person name="Henderson W.M."/>
            <person name="Schmieder P."/>
            <person name="Williams S.M."/>
            <person name="Lauderdale J.D."/>
            <person name="Wilde H.D."/>
            <person name="Gerrin W."/>
            <person name="Kust A."/>
            <person name="Washington J.W."/>
            <person name="Wagner C."/>
            <person name="Geier B."/>
            <person name="Liebeke M."/>
            <person name="Enke H."/>
            <person name="Niedermeyer T.H.J."/>
            <person name="Wilde S.B."/>
        </authorList>
    </citation>
    <scope>NUCLEOTIDE SEQUENCE [LARGE SCALE GENOMIC DNA]</scope>
    <source>
        <strain evidence="4">Thurmond2011</strain>
    </source>
</reference>
<dbReference type="InterPro" id="IPR029044">
    <property type="entry name" value="Nucleotide-diphossugar_trans"/>
</dbReference>
<dbReference type="NCBIfam" id="TIGR03469">
    <property type="entry name" value="HpnB"/>
    <property type="match status" value="1"/>
</dbReference>
<dbReference type="CDD" id="cd06423">
    <property type="entry name" value="CESA_like"/>
    <property type="match status" value="1"/>
</dbReference>
<dbReference type="Proteomes" id="UP000667802">
    <property type="component" value="Unassembled WGS sequence"/>
</dbReference>
<evidence type="ECO:0000256" key="1">
    <source>
        <dbReference type="SAM" id="Phobius"/>
    </source>
</evidence>
<feature type="transmembrane region" description="Helical" evidence="1">
    <location>
        <begin position="12"/>
        <end position="33"/>
    </location>
</feature>
<gene>
    <name evidence="3" type="ORF">G7B40_007225</name>
</gene>
<dbReference type="RefSeq" id="WP_208343269.1">
    <property type="nucleotide sequence ID" value="NZ_CAWQFN010000279.1"/>
</dbReference>